<feature type="binding site" evidence="5">
    <location>
        <begin position="154"/>
        <end position="161"/>
    </location>
    <ligand>
        <name>ADP</name>
        <dbReference type="ChEBI" id="CHEBI:456216"/>
    </ligand>
</feature>
<dbReference type="GO" id="GO:0016301">
    <property type="term" value="F:kinase activity"/>
    <property type="evidence" value="ECO:0007669"/>
    <property type="project" value="UniProtKB-KW"/>
</dbReference>
<accession>A0ABY4E4J1</accession>
<gene>
    <name evidence="6" type="ORF">LVJ82_05440</name>
</gene>
<dbReference type="EMBL" id="CP091511">
    <property type="protein sequence ID" value="UOO90422.1"/>
    <property type="molecule type" value="Genomic_DNA"/>
</dbReference>
<protein>
    <recommendedName>
        <fullName evidence="5">Putative phosphoenolpyruvate synthase regulatory protein</fullName>
        <shortName evidence="5">PEP synthase regulatory protein</shortName>
        <shortName evidence="5">PSRP</shortName>
        <ecNumber evidence="5">2.7.11.33</ecNumber>
        <ecNumber evidence="5">2.7.4.28</ecNumber>
    </recommendedName>
    <alternativeName>
        <fullName evidence="5">Pyruvate, water dikinase regulatory protein</fullName>
    </alternativeName>
</protein>
<keyword evidence="1 5" id="KW-0723">Serine/threonine-protein kinase</keyword>
<keyword evidence="4 5" id="KW-0418">Kinase</keyword>
<evidence type="ECO:0000256" key="2">
    <source>
        <dbReference type="ARBA" id="ARBA00022679"/>
    </source>
</evidence>
<dbReference type="InterPro" id="IPR005177">
    <property type="entry name" value="Kinase-pyrophosphorylase"/>
</dbReference>
<comment type="similarity">
    <text evidence="5">Belongs to the pyruvate, phosphate/water dikinase regulatory protein family. PSRP subfamily.</text>
</comment>
<dbReference type="PANTHER" id="PTHR31756:SF3">
    <property type="entry name" value="PYRUVATE, PHOSPHATE DIKINASE REGULATORY PROTEIN 1, CHLOROPLASTIC"/>
    <property type="match status" value="1"/>
</dbReference>
<evidence type="ECO:0000256" key="5">
    <source>
        <dbReference type="HAMAP-Rule" id="MF_01062"/>
    </source>
</evidence>
<evidence type="ECO:0000256" key="1">
    <source>
        <dbReference type="ARBA" id="ARBA00022527"/>
    </source>
</evidence>
<evidence type="ECO:0000313" key="6">
    <source>
        <dbReference type="EMBL" id="UOO90422.1"/>
    </source>
</evidence>
<evidence type="ECO:0000256" key="3">
    <source>
        <dbReference type="ARBA" id="ARBA00022741"/>
    </source>
</evidence>
<comment type="catalytic activity">
    <reaction evidence="5">
        <text>[pyruvate, water dikinase] + ADP = [pyruvate, water dikinase]-phosphate + AMP + H(+)</text>
        <dbReference type="Rhea" id="RHEA:46020"/>
        <dbReference type="Rhea" id="RHEA-COMP:11425"/>
        <dbReference type="Rhea" id="RHEA-COMP:11426"/>
        <dbReference type="ChEBI" id="CHEBI:15378"/>
        <dbReference type="ChEBI" id="CHEBI:43176"/>
        <dbReference type="ChEBI" id="CHEBI:68546"/>
        <dbReference type="ChEBI" id="CHEBI:456215"/>
        <dbReference type="ChEBI" id="CHEBI:456216"/>
        <dbReference type="EC" id="2.7.11.33"/>
    </reaction>
</comment>
<proteinExistence type="inferred from homology"/>
<dbReference type="EC" id="2.7.11.33" evidence="5"/>
<dbReference type="RefSeq" id="WP_058356253.1">
    <property type="nucleotide sequence ID" value="NZ_CABKVG010000008.1"/>
</dbReference>
<reference evidence="6 7" key="1">
    <citation type="journal article" date="2022" name="Res Sq">
        <title>Evolution of multicellular longitudinally dividing oral cavity symbionts (Neisseriaceae).</title>
        <authorList>
            <person name="Nyongesa S."/>
            <person name="Weber P."/>
            <person name="Bernet E."/>
            <person name="Pullido F."/>
            <person name="Nieckarz M."/>
            <person name="Delaby M."/>
            <person name="Nieves C."/>
            <person name="Viehboeck T."/>
            <person name="Krause N."/>
            <person name="Rivera-Millot A."/>
            <person name="Nakamura A."/>
            <person name="Vischer N."/>
            <person name="VanNieuwenhze M."/>
            <person name="Brun Y."/>
            <person name="Cava F."/>
            <person name="Bulgheresi S."/>
            <person name="Veyrier F."/>
        </authorList>
    </citation>
    <scope>NUCLEOTIDE SEQUENCE [LARGE SCALE GENOMIC DNA]</scope>
    <source>
        <strain evidence="6 7">SN4</strain>
    </source>
</reference>
<dbReference type="HAMAP" id="MF_01062">
    <property type="entry name" value="PSRP"/>
    <property type="match status" value="1"/>
</dbReference>
<evidence type="ECO:0000313" key="7">
    <source>
        <dbReference type="Proteomes" id="UP000832011"/>
    </source>
</evidence>
<organism evidence="6 7">
    <name type="scientific">Vitreoscilla massiliensis</name>
    <dbReference type="NCBI Taxonomy" id="1689272"/>
    <lineage>
        <taxon>Bacteria</taxon>
        <taxon>Pseudomonadati</taxon>
        <taxon>Pseudomonadota</taxon>
        <taxon>Betaproteobacteria</taxon>
        <taxon>Neisseriales</taxon>
        <taxon>Neisseriaceae</taxon>
        <taxon>Vitreoscilla</taxon>
    </lineage>
</organism>
<dbReference type="Proteomes" id="UP000832011">
    <property type="component" value="Chromosome"/>
</dbReference>
<dbReference type="NCBIfam" id="NF003742">
    <property type="entry name" value="PRK05339.1"/>
    <property type="match status" value="1"/>
</dbReference>
<keyword evidence="2 5" id="KW-0808">Transferase</keyword>
<evidence type="ECO:0000256" key="4">
    <source>
        <dbReference type="ARBA" id="ARBA00022777"/>
    </source>
</evidence>
<dbReference type="EC" id="2.7.4.28" evidence="5"/>
<keyword evidence="7" id="KW-1185">Reference proteome</keyword>
<sequence>MSQIRYAFIVSDRTGITSESMGQALLNQFSHIEFRRSMHPFIDTVEKAEKMVAIINQAAEESAVRPLIFSSIVNDEVREVIHQSNGLHLDFFDAFIGILEEELQTEATNIVGNIHGITDEEKYHARMEAVNFSLTHDDGSTDKDMRKADVILVGVSRSGKTPTCLYLALQYGIRAANYPLTPDDLELGSSDLPRMLKPYKQKIFGLTIDPERLHHIREQRRPNSKYASIENCRSEVREAESLYRQHGIPFLSTTHKSVEELAANILLETGIKRRS</sequence>
<comment type="catalytic activity">
    <reaction evidence="5">
        <text>[pyruvate, water dikinase]-phosphate + phosphate + H(+) = [pyruvate, water dikinase] + diphosphate</text>
        <dbReference type="Rhea" id="RHEA:48580"/>
        <dbReference type="Rhea" id="RHEA-COMP:11425"/>
        <dbReference type="Rhea" id="RHEA-COMP:11426"/>
        <dbReference type="ChEBI" id="CHEBI:15378"/>
        <dbReference type="ChEBI" id="CHEBI:33019"/>
        <dbReference type="ChEBI" id="CHEBI:43176"/>
        <dbReference type="ChEBI" id="CHEBI:43474"/>
        <dbReference type="ChEBI" id="CHEBI:68546"/>
        <dbReference type="EC" id="2.7.4.28"/>
    </reaction>
</comment>
<keyword evidence="3 5" id="KW-0547">Nucleotide-binding</keyword>
<dbReference type="InterPro" id="IPR026530">
    <property type="entry name" value="PSRP"/>
</dbReference>
<dbReference type="Pfam" id="PF03618">
    <property type="entry name" value="Kinase-PPPase"/>
    <property type="match status" value="1"/>
</dbReference>
<name>A0ABY4E4J1_9NEIS</name>
<dbReference type="PANTHER" id="PTHR31756">
    <property type="entry name" value="PYRUVATE, PHOSPHATE DIKINASE REGULATORY PROTEIN 1, CHLOROPLASTIC"/>
    <property type="match status" value="1"/>
</dbReference>
<comment type="function">
    <text evidence="5">Bifunctional serine/threonine kinase and phosphorylase involved in the regulation of the phosphoenolpyruvate synthase (PEPS) by catalyzing its phosphorylation/dephosphorylation.</text>
</comment>